<evidence type="ECO:0008006" key="3">
    <source>
        <dbReference type="Google" id="ProtNLM"/>
    </source>
</evidence>
<dbReference type="RefSeq" id="WP_176267203.1">
    <property type="nucleotide sequence ID" value="NZ_JABWGV010000002.1"/>
</dbReference>
<keyword evidence="2" id="KW-1185">Reference proteome</keyword>
<name>A0A850H6U6_9SPHN</name>
<dbReference type="Proteomes" id="UP000561438">
    <property type="component" value="Unassembled WGS sequence"/>
</dbReference>
<proteinExistence type="predicted"/>
<dbReference type="EMBL" id="JABWGV010000002">
    <property type="protein sequence ID" value="NVD44915.1"/>
    <property type="molecule type" value="Genomic_DNA"/>
</dbReference>
<accession>A0A850H6U6</accession>
<dbReference type="SUPFAM" id="SSF54427">
    <property type="entry name" value="NTF2-like"/>
    <property type="match status" value="1"/>
</dbReference>
<sequence length="256" mass="27683">MIRGALIVATLSALALSGCSTGPSREVIDRALAGAPGEAQPSDIVSTEIAFSREAREDGQWTAFAEYAGDGAVIHTPAGPVAARQWLAQRADPAAAEQWTPTAIWMSCDGETAVSRGRFAQPDNTWGYYATVWKRQRDNSYRWVYRISATDPALTERQRRGRAELLDPDGVIVVEGDPMIRGEVSECTAPMPPPPVTVVPAGMTGDSATSRDRSLVYDWGQYADGRRTFGVRIVQNGAWKQALRFDVGADGEVAQP</sequence>
<evidence type="ECO:0000313" key="1">
    <source>
        <dbReference type="EMBL" id="NVD44915.1"/>
    </source>
</evidence>
<dbReference type="AlphaFoldDB" id="A0A850H6U6"/>
<comment type="caution">
    <text evidence="1">The sequence shown here is derived from an EMBL/GenBank/DDBJ whole genome shotgun (WGS) entry which is preliminary data.</text>
</comment>
<dbReference type="Gene3D" id="3.10.450.50">
    <property type="match status" value="1"/>
</dbReference>
<evidence type="ECO:0000313" key="2">
    <source>
        <dbReference type="Proteomes" id="UP000561438"/>
    </source>
</evidence>
<protein>
    <recommendedName>
        <fullName evidence="3">Lipoprotein</fullName>
    </recommendedName>
</protein>
<reference evidence="1 2" key="1">
    <citation type="submission" date="2020-06" db="EMBL/GenBank/DDBJ databases">
        <title>Altererythrobacter sp. HHU K3-1.</title>
        <authorList>
            <person name="Zhang D."/>
            <person name="Xue H."/>
        </authorList>
    </citation>
    <scope>NUCLEOTIDE SEQUENCE [LARGE SCALE GENOMIC DNA]</scope>
    <source>
        <strain evidence="1 2">HHU K3-1</strain>
    </source>
</reference>
<organism evidence="1 2">
    <name type="scientific">Qipengyuania atrilutea</name>
    <dbReference type="NCBI Taxonomy" id="2744473"/>
    <lineage>
        <taxon>Bacteria</taxon>
        <taxon>Pseudomonadati</taxon>
        <taxon>Pseudomonadota</taxon>
        <taxon>Alphaproteobacteria</taxon>
        <taxon>Sphingomonadales</taxon>
        <taxon>Erythrobacteraceae</taxon>
        <taxon>Qipengyuania</taxon>
    </lineage>
</organism>
<dbReference type="PROSITE" id="PS51257">
    <property type="entry name" value="PROKAR_LIPOPROTEIN"/>
    <property type="match status" value="1"/>
</dbReference>
<dbReference type="InterPro" id="IPR032710">
    <property type="entry name" value="NTF2-like_dom_sf"/>
</dbReference>
<gene>
    <name evidence="1" type="ORF">HUV48_07755</name>
</gene>